<dbReference type="Proteomes" id="UP000199705">
    <property type="component" value="Unassembled WGS sequence"/>
</dbReference>
<keyword evidence="3" id="KW-1185">Reference proteome</keyword>
<dbReference type="AlphaFoldDB" id="A0A1G7XJ68"/>
<keyword evidence="1" id="KW-1133">Transmembrane helix</keyword>
<evidence type="ECO:0000256" key="1">
    <source>
        <dbReference type="SAM" id="Phobius"/>
    </source>
</evidence>
<name>A0A1G7XJ68_9SPHI</name>
<feature type="transmembrane region" description="Helical" evidence="1">
    <location>
        <begin position="12"/>
        <end position="33"/>
    </location>
</feature>
<keyword evidence="1" id="KW-0472">Membrane</keyword>
<dbReference type="STRING" id="551996.SAMN05192573_10578"/>
<organism evidence="2 3">
    <name type="scientific">Mucilaginibacter gossypii</name>
    <dbReference type="NCBI Taxonomy" id="551996"/>
    <lineage>
        <taxon>Bacteria</taxon>
        <taxon>Pseudomonadati</taxon>
        <taxon>Bacteroidota</taxon>
        <taxon>Sphingobacteriia</taxon>
        <taxon>Sphingobacteriales</taxon>
        <taxon>Sphingobacteriaceae</taxon>
        <taxon>Mucilaginibacter</taxon>
    </lineage>
</organism>
<evidence type="ECO:0000313" key="2">
    <source>
        <dbReference type="EMBL" id="SDG84166.1"/>
    </source>
</evidence>
<evidence type="ECO:0000313" key="3">
    <source>
        <dbReference type="Proteomes" id="UP000199705"/>
    </source>
</evidence>
<reference evidence="3" key="1">
    <citation type="submission" date="2016-10" db="EMBL/GenBank/DDBJ databases">
        <authorList>
            <person name="Varghese N."/>
            <person name="Submissions S."/>
        </authorList>
    </citation>
    <scope>NUCLEOTIDE SEQUENCE [LARGE SCALE GENOMIC DNA]</scope>
    <source>
        <strain evidence="3">Gh-67</strain>
    </source>
</reference>
<keyword evidence="1" id="KW-0812">Transmembrane</keyword>
<gene>
    <name evidence="2" type="ORF">SAMN05192573_10578</name>
</gene>
<dbReference type="RefSeq" id="WP_091167138.1">
    <property type="nucleotide sequence ID" value="NZ_FNCG01000005.1"/>
</dbReference>
<feature type="transmembrane region" description="Helical" evidence="1">
    <location>
        <begin position="88"/>
        <end position="107"/>
    </location>
</feature>
<sequence>MKSRFLFPHYCRLIGYLCFVIDILKAVALKFIYPKGFAQTGDTPNIWMNITNDFNIIIVIIGLLLIAFSKEKDEDEHISQLRLDSLQWAIYVNYCLFLILVVLIHGFKFLEIVAYNVITPLIFFIIRFRWKVFLLNRSLAKESN</sequence>
<proteinExistence type="predicted"/>
<feature type="transmembrane region" description="Helical" evidence="1">
    <location>
        <begin position="113"/>
        <end position="130"/>
    </location>
</feature>
<protein>
    <submittedName>
        <fullName evidence="2">Uncharacterized protein</fullName>
    </submittedName>
</protein>
<dbReference type="EMBL" id="FNCG01000005">
    <property type="protein sequence ID" value="SDG84166.1"/>
    <property type="molecule type" value="Genomic_DNA"/>
</dbReference>
<accession>A0A1G7XJ68</accession>
<feature type="transmembrane region" description="Helical" evidence="1">
    <location>
        <begin position="45"/>
        <end position="68"/>
    </location>
</feature>